<dbReference type="InterPro" id="IPR036179">
    <property type="entry name" value="Ig-like_dom_sf"/>
</dbReference>
<dbReference type="SMART" id="SM00060">
    <property type="entry name" value="FN3"/>
    <property type="match status" value="6"/>
</dbReference>
<evidence type="ECO:0000256" key="13">
    <source>
        <dbReference type="ARBA" id="ARBA00023319"/>
    </source>
</evidence>
<feature type="domain" description="Ig-like" evidence="17">
    <location>
        <begin position="1"/>
        <end position="75"/>
    </location>
</feature>
<evidence type="ECO:0000256" key="14">
    <source>
        <dbReference type="ARBA" id="ARBA00034103"/>
    </source>
</evidence>
<feature type="domain" description="Ig-like" evidence="17">
    <location>
        <begin position="283"/>
        <end position="372"/>
    </location>
</feature>
<evidence type="ECO:0000256" key="8">
    <source>
        <dbReference type="ARBA" id="ARBA00022989"/>
    </source>
</evidence>
<dbReference type="Pfam" id="PF25059">
    <property type="entry name" value="FN3_DSCAM-DSCAML_C"/>
    <property type="match status" value="1"/>
</dbReference>
<dbReference type="FunFam" id="2.60.40.10:FF:000333">
    <property type="entry name" value="Down syndrome cell adhesion molecule"/>
    <property type="match status" value="1"/>
</dbReference>
<dbReference type="GO" id="GO:0005886">
    <property type="term" value="C:plasma membrane"/>
    <property type="evidence" value="ECO:0007669"/>
    <property type="project" value="UniProtKB-SubCell"/>
</dbReference>
<evidence type="ECO:0000256" key="2">
    <source>
        <dbReference type="ARBA" id="ARBA00022475"/>
    </source>
</evidence>
<dbReference type="Pfam" id="PF07679">
    <property type="entry name" value="I-set"/>
    <property type="match status" value="5"/>
</dbReference>
<feature type="domain" description="Fibronectin type-III" evidence="18">
    <location>
        <begin position="1660"/>
        <end position="1754"/>
    </location>
</feature>
<keyword evidence="13" id="KW-0393">Immunoglobulin domain</keyword>
<keyword evidence="20" id="KW-1185">Reference proteome</keyword>
<dbReference type="CDD" id="cd00063">
    <property type="entry name" value="FN3"/>
    <property type="match status" value="6"/>
</dbReference>
<evidence type="ECO:0000256" key="9">
    <source>
        <dbReference type="ARBA" id="ARBA00023018"/>
    </source>
</evidence>
<dbReference type="SUPFAM" id="SSF48726">
    <property type="entry name" value="Immunoglobulin"/>
    <property type="match status" value="11"/>
</dbReference>
<feature type="domain" description="Fibronectin type-III" evidence="18">
    <location>
        <begin position="1344"/>
        <end position="1441"/>
    </location>
</feature>
<keyword evidence="12" id="KW-0325">Glycoprotein</keyword>
<keyword evidence="3 16" id="KW-0812">Transmembrane</keyword>
<evidence type="ECO:0000256" key="12">
    <source>
        <dbReference type="ARBA" id="ARBA00023180"/>
    </source>
</evidence>
<keyword evidence="10 16" id="KW-0472">Membrane</keyword>
<dbReference type="InterPro" id="IPR036116">
    <property type="entry name" value="FN3_sf"/>
</dbReference>
<feature type="domain" description="Ig-like" evidence="17">
    <location>
        <begin position="476"/>
        <end position="560"/>
    </location>
</feature>
<dbReference type="SUPFAM" id="SSF49265">
    <property type="entry name" value="Fibronectin type III"/>
    <property type="match status" value="3"/>
</dbReference>
<dbReference type="FunFam" id="2.60.40.10:FF:000005">
    <property type="entry name" value="Neuronal cell adhesion molecule"/>
    <property type="match status" value="1"/>
</dbReference>
<evidence type="ECO:0000256" key="6">
    <source>
        <dbReference type="ARBA" id="ARBA00022889"/>
    </source>
</evidence>
<evidence type="ECO:0000259" key="18">
    <source>
        <dbReference type="PROSITE" id="PS50853"/>
    </source>
</evidence>
<evidence type="ECO:0000256" key="5">
    <source>
        <dbReference type="ARBA" id="ARBA00022737"/>
    </source>
</evidence>
<dbReference type="Pfam" id="PF13927">
    <property type="entry name" value="Ig_3"/>
    <property type="match status" value="3"/>
</dbReference>
<dbReference type="FunFam" id="2.60.40.10:FF:000104">
    <property type="entry name" value="Down syndrome cell adhesion molecule b"/>
    <property type="match status" value="1"/>
</dbReference>
<dbReference type="PROSITE" id="PS50835">
    <property type="entry name" value="IG_LIKE"/>
    <property type="match status" value="10"/>
</dbReference>
<evidence type="ECO:0000256" key="10">
    <source>
        <dbReference type="ARBA" id="ARBA00023136"/>
    </source>
</evidence>
<dbReference type="InterPro" id="IPR013098">
    <property type="entry name" value="Ig_I-set"/>
</dbReference>
<keyword evidence="11" id="KW-1015">Disulfide bond</keyword>
<keyword evidence="7" id="KW-0524">Neurogenesis</keyword>
<organism evidence="19 20">
    <name type="scientific">Trachymyrmex cornetzi</name>
    <dbReference type="NCBI Taxonomy" id="471704"/>
    <lineage>
        <taxon>Eukaryota</taxon>
        <taxon>Metazoa</taxon>
        <taxon>Ecdysozoa</taxon>
        <taxon>Arthropoda</taxon>
        <taxon>Hexapoda</taxon>
        <taxon>Insecta</taxon>
        <taxon>Pterygota</taxon>
        <taxon>Neoptera</taxon>
        <taxon>Endopterygota</taxon>
        <taxon>Hymenoptera</taxon>
        <taxon>Apocrita</taxon>
        <taxon>Aculeata</taxon>
        <taxon>Formicoidea</taxon>
        <taxon>Formicidae</taxon>
        <taxon>Myrmicinae</taxon>
        <taxon>Trachymyrmex</taxon>
    </lineage>
</organism>
<dbReference type="InterPro" id="IPR013783">
    <property type="entry name" value="Ig-like_fold"/>
</dbReference>
<sequence>MIHCSAHGSPSPRIDWLMGDGSPVLPIPNIREMLVNGSMYFLPFGAESYRHDVHSAVYRCQASNSVGKVLGREITVKAVVRQKYEVQVRDAYVLAGNTGVLRCEIPAFVKEYVAVTSWLKDSAFNIYPSAESGEKHHMLPTGELLIFSVTPADAHSTYRCRTVHHVTGDTVESSSYARLVVTEHRNSSPPRFNERVNPGPIRTGETIVLSCISQGNPPPTYLWFRESVSGTTMVFNSERIHARAGVLVLQPARIEDAGRYVCHANNTAGSERVELEVTIISSLSIHLAPQQVTVDLGKDAEFQCSVTGQPHPVISWAKDGLPVREGSSGRSKVTGNDGSTLRISSIVRDDKGMYQCFAKNDYEMVQATAELRLGDAAPQLLYKFIEQTMQPGPSVSLKCIAMGNPTPHFSWTLDGFPLPQNDRFMIGQYVTVHGDVISHVNISAVRVEDGGEYRCSAVNRVAKAHHAARLNIYGLPHVRTMGNYAAVAGETTVIKCPVAGFPIASITWEKDGQILPTSRRQEVSANGTLVLHRVDSSTDRGAYTCTAKNKQGRSDSQTIHIEVKVPPKIDPFSFPDNIQAGARVHVTCAVSEGDSPLKITWLKDGRPLKPREATTHQIGEFDLALRIQSASTAHNGNYTCVASNDAAKTSRTASLLVHGTQQPAKPERRDIYHSKTEKKEKIVYMFHSCVDTRCALQSLVNRRDIPLATPAFTFPHRGRGCALKALLLSMSKSLRAKRRTKPLSTITSDGTLWRELSRLRSTCRNYATKFINATSPAREASLLPHPRTSFRVQPTVCLSLSLSLSFSPFLPPSSLSAFVHVYERLYTYVSSRIYARQTSLGITHVTLRYLVPCTRAVPQLFSNNRPHSVLIPAGLSCSPLAVGTYVSYMQRNEASYYCRSAALRSSRRTLSTTLSLLHPLVEKSTTRHERGSPLTLRLIVFTVRVSREIHERPNTRETHILTPCKLGNVVNARHHRSAVVNRSVKLASTSQTTTNLSSVFCLTTCFSVETRESISGSVNDDGQILFEATGHAESSVRFNYFASLSLTILNRVKLRFSRHLGDDIQDEGTKLQAATAATINDLRQHSQTPPGLRVTNIDAHSSAIVIERVTAAHTGNYTCLARNSVAEVLWTAELIVRVPPRWVVEPQDARASEGMPRLSLHCHADGFPPPLVTWRRGSGKKPGNYHDIASHEHMQDLRIHSNGSLVFGRVQEDHEGFYLCEAVNGIGAGLSKVVYLTVNVPAHFVEKHRNQTARLGSNASLRCEAKGDHPLKIVWKKAGSQLDPKLPDYRYTLKEDNTTDGAVSVLGFVSTSREDSGRYFCIASNAYGRDEMTIHLYIQEPPDFPRNLHVIEKGSRHINLGWTTSQDGNSPITQYIIEYKTESEVWHDHTFHTTVPGTRARGHVSGLRPAVTYQFRMYADNELGRSQASDVETTTEGEKPGGPPRNLKVDPISSTEFNVTWDPPDHDLWNGEILGYHVGYKEHRLGAEQYTYKTVERRISTASVALGLARTSMPGRQHHLTNLKKFTRYSVVVQAFNALGPGPMTQEVVASTLEDVPSSPPQDVRCTALSSTSLQVSWESPPDSSLNGILKGYKVMWENMDAITESVKPEMKITTALTVGLHGLEKYTNYSIQVLAYTRTGDGVASSPLYCVTEEDLPQVPAGVKAVVSSATSIIVSWQPPLKSNGNITSYNVHIRGLGSEGKWHRRALPPYQTSYQAEDLHKRSQYEFTIAAVTSVGEGPQTPSVTVSPSSEVRAAIYSFGTTLIVPWKQDVTLPCQSVGKPSINWKQWGQIVKPSARVSLHTDGFLQITELHREDSGNYTCFVENRHGSDQITHRLTVQVPPAAPLLHATSTSSNSINVQWKNGDDGGSPIRGYILHYKRESGEWEEFKVSHKVSSFVLSRLWCGNDYQMYLTAYNRIGMGRPSEIVKATTKGSKPDDSPGTGDKFVTVNVSWITLHLSTWNDGGCPITFFELEYRKSGEGIWTLVSNNIEVQKTYTLSELQPGTTYDIRIRAHNNAGSSVAEYKITTLQPHISTTMSAIEIDHYIPQHTSVYSDLKLIVPLVLSSFAVIAAAGAVFYCFRKRPFMGDIGSLHDAQTAAALDNKQNMEQREQYYATVRKPLRSPIHEMATLEKIPDFLYHGPESSTSTEPSPIFERKSFPGRGRPKMLQLARHTSEEARANFGPISGLGHPKHQSGNPCANRDQERDGSGNLFVPKLDPPSGFSDAFELSEAECDFDRGHNSQRNVRDFVIAV</sequence>
<dbReference type="GO" id="GO:0048812">
    <property type="term" value="P:neuron projection morphogenesis"/>
    <property type="evidence" value="ECO:0007669"/>
    <property type="project" value="UniProtKB-ARBA"/>
</dbReference>
<dbReference type="FunFam" id="2.60.40.10:FF:000093">
    <property type="entry name" value="Down syndrome cell adhesion molecule, isoform B"/>
    <property type="match status" value="1"/>
</dbReference>
<keyword evidence="9" id="KW-0770">Synapse</keyword>
<evidence type="ECO:0000259" key="17">
    <source>
        <dbReference type="PROSITE" id="PS50835"/>
    </source>
</evidence>
<feature type="region of interest" description="Disordered" evidence="15">
    <location>
        <begin position="1424"/>
        <end position="1451"/>
    </location>
</feature>
<keyword evidence="8 16" id="KW-1133">Transmembrane helix</keyword>
<dbReference type="FunFam" id="2.60.40.10:FF:000120">
    <property type="entry name" value="Down syndrome cell adhesion molecule like 1"/>
    <property type="match status" value="1"/>
</dbReference>
<feature type="domain" description="Ig-like" evidence="17">
    <location>
        <begin position="190"/>
        <end position="278"/>
    </location>
</feature>
<feature type="domain" description="Fibronectin type-III" evidence="18">
    <location>
        <begin position="1843"/>
        <end position="1936"/>
    </location>
</feature>
<dbReference type="FunFam" id="2.60.40.10:FF:000032">
    <property type="entry name" value="palladin isoform X1"/>
    <property type="match status" value="1"/>
</dbReference>
<dbReference type="GO" id="GO:0045202">
    <property type="term" value="C:synapse"/>
    <property type="evidence" value="ECO:0007669"/>
    <property type="project" value="UniProtKB-SubCell"/>
</dbReference>
<keyword evidence="4" id="KW-0732">Signal</keyword>
<dbReference type="PANTHER" id="PTHR44170">
    <property type="entry name" value="PROTEIN SIDEKICK"/>
    <property type="match status" value="1"/>
</dbReference>
<dbReference type="InterPro" id="IPR003961">
    <property type="entry name" value="FN3_dom"/>
</dbReference>
<feature type="transmembrane region" description="Helical" evidence="16">
    <location>
        <begin position="2060"/>
        <end position="2082"/>
    </location>
</feature>
<dbReference type="CDD" id="cd20956">
    <property type="entry name" value="IgI_4_Dscam"/>
    <property type="match status" value="1"/>
</dbReference>
<feature type="domain" description="Ig-like" evidence="17">
    <location>
        <begin position="1241"/>
        <end position="1335"/>
    </location>
</feature>
<evidence type="ECO:0000313" key="20">
    <source>
        <dbReference type="Proteomes" id="UP000078492"/>
    </source>
</evidence>
<dbReference type="FunFam" id="2.60.40.10:FF:000017">
    <property type="entry name" value="Down syndrome cell adhesion molecule b"/>
    <property type="match status" value="1"/>
</dbReference>
<evidence type="ECO:0000256" key="11">
    <source>
        <dbReference type="ARBA" id="ARBA00023157"/>
    </source>
</evidence>
<dbReference type="EMBL" id="KQ980791">
    <property type="protein sequence ID" value="KYN13130.1"/>
    <property type="molecule type" value="Genomic_DNA"/>
</dbReference>
<feature type="compositionally biased region" description="Polar residues" evidence="15">
    <location>
        <begin position="1424"/>
        <end position="1434"/>
    </location>
</feature>
<feature type="domain" description="Ig-like" evidence="17">
    <location>
        <begin position="1140"/>
        <end position="1237"/>
    </location>
</feature>
<evidence type="ECO:0000256" key="7">
    <source>
        <dbReference type="ARBA" id="ARBA00022902"/>
    </source>
</evidence>
<dbReference type="CDD" id="cd20958">
    <property type="entry name" value="IgI_5_Dscam"/>
    <property type="match status" value="1"/>
</dbReference>
<dbReference type="InterPro" id="IPR056754">
    <property type="entry name" value="DSCAM/DSCAML_C"/>
</dbReference>
<accession>A0A151IXZ3</accession>
<comment type="subcellular location">
    <subcellularLocation>
        <location evidence="1">Cell membrane</location>
        <topology evidence="1">Single-pass type I membrane protein</topology>
    </subcellularLocation>
    <subcellularLocation>
        <location evidence="14">Synapse</location>
    </subcellularLocation>
</comment>
<feature type="region of interest" description="Disordered" evidence="15">
    <location>
        <begin position="2183"/>
        <end position="2219"/>
    </location>
</feature>
<feature type="domain" description="Fibronectin type-III" evidence="18">
    <location>
        <begin position="1942"/>
        <end position="2033"/>
    </location>
</feature>
<dbReference type="Pfam" id="PF00041">
    <property type="entry name" value="fn3"/>
    <property type="match status" value="5"/>
</dbReference>
<dbReference type="Proteomes" id="UP000078492">
    <property type="component" value="Unassembled WGS sequence"/>
</dbReference>
<evidence type="ECO:0000256" key="3">
    <source>
        <dbReference type="ARBA" id="ARBA00022692"/>
    </source>
</evidence>
<reference evidence="19 20" key="1">
    <citation type="submission" date="2015-09" db="EMBL/GenBank/DDBJ databases">
        <title>Trachymyrmex cornetzi WGS genome.</title>
        <authorList>
            <person name="Nygaard S."/>
            <person name="Hu H."/>
            <person name="Boomsma J."/>
            <person name="Zhang G."/>
        </authorList>
    </citation>
    <scope>NUCLEOTIDE SEQUENCE [LARGE SCALE GENOMIC DNA]</scope>
    <source>
        <strain evidence="19">Tcor2-1</strain>
        <tissue evidence="19">Whole body</tissue>
    </source>
</reference>
<proteinExistence type="predicted"/>
<keyword evidence="5" id="KW-0677">Repeat</keyword>
<keyword evidence="6" id="KW-0130">Cell adhesion</keyword>
<evidence type="ECO:0000256" key="16">
    <source>
        <dbReference type="SAM" id="Phobius"/>
    </source>
</evidence>
<evidence type="ECO:0000256" key="15">
    <source>
        <dbReference type="SAM" id="MobiDB-lite"/>
    </source>
</evidence>
<keyword evidence="2" id="KW-1003">Cell membrane</keyword>
<dbReference type="SMART" id="SM00409">
    <property type="entry name" value="IG"/>
    <property type="match status" value="10"/>
</dbReference>
<feature type="domain" description="Ig-like" evidence="17">
    <location>
        <begin position="378"/>
        <end position="471"/>
    </location>
</feature>
<dbReference type="STRING" id="471704.A0A151IXZ3"/>
<dbReference type="Gene3D" id="2.60.40.10">
    <property type="entry name" value="Immunoglobulins"/>
    <property type="match status" value="17"/>
</dbReference>
<evidence type="ECO:0000256" key="4">
    <source>
        <dbReference type="ARBA" id="ARBA00022729"/>
    </source>
</evidence>
<evidence type="ECO:0000256" key="1">
    <source>
        <dbReference type="ARBA" id="ARBA00004251"/>
    </source>
</evidence>
<dbReference type="InterPro" id="IPR003599">
    <property type="entry name" value="Ig_sub"/>
</dbReference>
<dbReference type="PROSITE" id="PS50853">
    <property type="entry name" value="FN3"/>
    <property type="match status" value="6"/>
</dbReference>
<dbReference type="FunFam" id="2.60.40.10:FF:000004">
    <property type="entry name" value="DCC isoform 1"/>
    <property type="match status" value="1"/>
</dbReference>
<evidence type="ECO:0008006" key="21">
    <source>
        <dbReference type="Google" id="ProtNLM"/>
    </source>
</evidence>
<evidence type="ECO:0000313" key="19">
    <source>
        <dbReference type="EMBL" id="KYN13130.1"/>
    </source>
</evidence>
<feature type="domain" description="Ig-like" evidence="17">
    <location>
        <begin position="567"/>
        <end position="654"/>
    </location>
</feature>
<dbReference type="SMART" id="SM00408">
    <property type="entry name" value="IGc2"/>
    <property type="match status" value="9"/>
</dbReference>
<name>A0A151IXZ3_9HYME</name>
<protein>
    <recommendedName>
        <fullName evidence="21">Down syndrome cell adhesion molecule-like protein Dscam2</fullName>
    </recommendedName>
</protein>
<gene>
    <name evidence="19" type="ORF">ALC57_14688</name>
</gene>
<dbReference type="PANTHER" id="PTHR44170:SF6">
    <property type="entry name" value="CONTACTIN"/>
    <property type="match status" value="1"/>
</dbReference>
<dbReference type="InterPro" id="IPR003598">
    <property type="entry name" value="Ig_sub2"/>
</dbReference>
<feature type="domain" description="Fibronectin type-III" evidence="18">
    <location>
        <begin position="1443"/>
        <end position="1555"/>
    </location>
</feature>
<feature type="domain" description="Fibronectin type-III" evidence="18">
    <location>
        <begin position="1560"/>
        <end position="1656"/>
    </location>
</feature>
<feature type="domain" description="Ig-like" evidence="17">
    <location>
        <begin position="1744"/>
        <end position="1839"/>
    </location>
</feature>
<dbReference type="InterPro" id="IPR007110">
    <property type="entry name" value="Ig-like_dom"/>
</dbReference>
<dbReference type="GO" id="GO:0098609">
    <property type="term" value="P:cell-cell adhesion"/>
    <property type="evidence" value="ECO:0007669"/>
    <property type="project" value="UniProtKB-ARBA"/>
</dbReference>
<feature type="domain" description="Ig-like" evidence="17">
    <location>
        <begin position="82"/>
        <end position="177"/>
    </location>
</feature>